<protein>
    <recommendedName>
        <fullName evidence="5">Secreted protein</fullName>
    </recommendedName>
</protein>
<evidence type="ECO:0000313" key="3">
    <source>
        <dbReference type="EnsemblPlants" id="OPUNC02G20290.1"/>
    </source>
</evidence>
<sequence length="120" mass="12231">MPGCWPAIGLRLALTMGGLWEVEAAASLTSLCKWPYTFILYSPSPISLPVFRLSSSVPMVAESSPSRQVVVALPKVTAAIIPASSGGGAPQVVDAGSGSGTGDFDESAAGAYEAATEQED</sequence>
<name>A0A0E0K1S6_ORYPU</name>
<dbReference type="AlphaFoldDB" id="A0A0E0K1S6"/>
<evidence type="ECO:0000313" key="4">
    <source>
        <dbReference type="Proteomes" id="UP000026962"/>
    </source>
</evidence>
<dbReference type="Proteomes" id="UP000026962">
    <property type="component" value="Chromosome 2"/>
</dbReference>
<keyword evidence="2" id="KW-0732">Signal</keyword>
<organism evidence="3">
    <name type="scientific">Oryza punctata</name>
    <name type="common">Red rice</name>
    <dbReference type="NCBI Taxonomy" id="4537"/>
    <lineage>
        <taxon>Eukaryota</taxon>
        <taxon>Viridiplantae</taxon>
        <taxon>Streptophyta</taxon>
        <taxon>Embryophyta</taxon>
        <taxon>Tracheophyta</taxon>
        <taxon>Spermatophyta</taxon>
        <taxon>Magnoliopsida</taxon>
        <taxon>Liliopsida</taxon>
        <taxon>Poales</taxon>
        <taxon>Poaceae</taxon>
        <taxon>BOP clade</taxon>
        <taxon>Oryzoideae</taxon>
        <taxon>Oryzeae</taxon>
        <taxon>Oryzinae</taxon>
        <taxon>Oryza</taxon>
    </lineage>
</organism>
<dbReference type="HOGENOM" id="CLU_2053482_0_0_1"/>
<accession>A0A0E0K1S6</accession>
<feature type="signal peptide" evidence="2">
    <location>
        <begin position="1"/>
        <end position="24"/>
    </location>
</feature>
<dbReference type="Gramene" id="OPUNC02G20290.1">
    <property type="protein sequence ID" value="OPUNC02G20290.1"/>
    <property type="gene ID" value="OPUNC02G20290"/>
</dbReference>
<dbReference type="EnsemblPlants" id="OPUNC02G20290.1">
    <property type="protein sequence ID" value="OPUNC02G20290.1"/>
    <property type="gene ID" value="OPUNC02G20290"/>
</dbReference>
<reference evidence="3" key="2">
    <citation type="submission" date="2018-05" db="EMBL/GenBank/DDBJ databases">
        <title>OpunRS2 (Oryza punctata Reference Sequence Version 2).</title>
        <authorList>
            <person name="Zhang J."/>
            <person name="Kudrna D."/>
            <person name="Lee S."/>
            <person name="Talag J."/>
            <person name="Welchert J."/>
            <person name="Wing R.A."/>
        </authorList>
    </citation>
    <scope>NUCLEOTIDE SEQUENCE [LARGE SCALE GENOMIC DNA]</scope>
</reference>
<reference evidence="3" key="1">
    <citation type="submission" date="2015-04" db="UniProtKB">
        <authorList>
            <consortium name="EnsemblPlants"/>
        </authorList>
    </citation>
    <scope>IDENTIFICATION</scope>
</reference>
<keyword evidence="4" id="KW-1185">Reference proteome</keyword>
<proteinExistence type="predicted"/>
<evidence type="ECO:0000256" key="1">
    <source>
        <dbReference type="SAM" id="MobiDB-lite"/>
    </source>
</evidence>
<feature type="chain" id="PRO_5002364559" description="Secreted protein" evidence="2">
    <location>
        <begin position="25"/>
        <end position="120"/>
    </location>
</feature>
<feature type="region of interest" description="Disordered" evidence="1">
    <location>
        <begin position="84"/>
        <end position="120"/>
    </location>
</feature>
<evidence type="ECO:0008006" key="5">
    <source>
        <dbReference type="Google" id="ProtNLM"/>
    </source>
</evidence>
<evidence type="ECO:0000256" key="2">
    <source>
        <dbReference type="SAM" id="SignalP"/>
    </source>
</evidence>